<comment type="subcellular location">
    <subcellularLocation>
        <location evidence="1">Membrane</location>
        <topology evidence="1">Multi-pass membrane protein</topology>
    </subcellularLocation>
</comment>
<accession>A0A9W8NBE0</accession>
<comment type="caution">
    <text evidence="7">The sequence shown here is derived from an EMBL/GenBank/DDBJ whole genome shotgun (WGS) entry which is preliminary data.</text>
</comment>
<evidence type="ECO:0000256" key="1">
    <source>
        <dbReference type="ARBA" id="ARBA00004141"/>
    </source>
</evidence>
<feature type="transmembrane region" description="Helical" evidence="5">
    <location>
        <begin position="236"/>
        <end position="257"/>
    </location>
</feature>
<feature type="transmembrane region" description="Helical" evidence="5">
    <location>
        <begin position="390"/>
        <end position="411"/>
    </location>
</feature>
<dbReference type="GO" id="GO:0005886">
    <property type="term" value="C:plasma membrane"/>
    <property type="evidence" value="ECO:0007669"/>
    <property type="project" value="TreeGrafter"/>
</dbReference>
<keyword evidence="3 5" id="KW-1133">Transmembrane helix</keyword>
<dbReference type="InterPro" id="IPR020846">
    <property type="entry name" value="MFS_dom"/>
</dbReference>
<dbReference type="GO" id="GO:0022857">
    <property type="term" value="F:transmembrane transporter activity"/>
    <property type="evidence" value="ECO:0007669"/>
    <property type="project" value="InterPro"/>
</dbReference>
<dbReference type="EMBL" id="JANPWZ010001314">
    <property type="protein sequence ID" value="KAJ3566810.1"/>
    <property type="molecule type" value="Genomic_DNA"/>
</dbReference>
<evidence type="ECO:0000256" key="4">
    <source>
        <dbReference type="ARBA" id="ARBA00023136"/>
    </source>
</evidence>
<evidence type="ECO:0000313" key="8">
    <source>
        <dbReference type="Proteomes" id="UP001148614"/>
    </source>
</evidence>
<feature type="transmembrane region" description="Helical" evidence="5">
    <location>
        <begin position="133"/>
        <end position="153"/>
    </location>
</feature>
<dbReference type="PANTHER" id="PTHR23501:SF199">
    <property type="entry name" value="MFS EFFLUX TRANSPORTER INPD-RELATED"/>
    <property type="match status" value="1"/>
</dbReference>
<feature type="transmembrane region" description="Helical" evidence="5">
    <location>
        <begin position="431"/>
        <end position="451"/>
    </location>
</feature>
<keyword evidence="8" id="KW-1185">Reference proteome</keyword>
<feature type="transmembrane region" description="Helical" evidence="5">
    <location>
        <begin position="539"/>
        <end position="558"/>
    </location>
</feature>
<dbReference type="InterPro" id="IPR036259">
    <property type="entry name" value="MFS_trans_sf"/>
</dbReference>
<feature type="transmembrane region" description="Helical" evidence="5">
    <location>
        <begin position="309"/>
        <end position="331"/>
    </location>
</feature>
<organism evidence="7 8">
    <name type="scientific">Xylaria arbuscula</name>
    <dbReference type="NCBI Taxonomy" id="114810"/>
    <lineage>
        <taxon>Eukaryota</taxon>
        <taxon>Fungi</taxon>
        <taxon>Dikarya</taxon>
        <taxon>Ascomycota</taxon>
        <taxon>Pezizomycotina</taxon>
        <taxon>Sordariomycetes</taxon>
        <taxon>Xylariomycetidae</taxon>
        <taxon>Xylariales</taxon>
        <taxon>Xylariaceae</taxon>
        <taxon>Xylaria</taxon>
    </lineage>
</organism>
<dbReference type="AlphaFoldDB" id="A0A9W8NBE0"/>
<evidence type="ECO:0000256" key="5">
    <source>
        <dbReference type="SAM" id="Phobius"/>
    </source>
</evidence>
<gene>
    <name evidence="7" type="ORF">NPX13_g6996</name>
</gene>
<feature type="transmembrane region" description="Helical" evidence="5">
    <location>
        <begin position="343"/>
        <end position="369"/>
    </location>
</feature>
<keyword evidence="2 5" id="KW-0812">Transmembrane</keyword>
<sequence length="564" mass="59831">MANNVAPTSNAGDSSRPLDQLSIQDAPAVSEISYPQGVKLQTTVASLCIVSLLYGLDLAIVAAALPSLTNYFQSIKDIGWYSSAYSIIFASFGFLFGKLYGLFPAKRLYMASLCIFELGSLVCTLAKSSPVFIVGRAIAGLGAAGLSPGSVVILSHCFPRNKLPIWTTVVASSQLFGIVGAPIIGGGLIDWLGWRACFGINIPLGVAAFAFVAFGLDSVDSEANHNLSLKAKLEKFDWFGTLLIVPGLISLLLALQWGGSTYGWKDARIIVLFVLFAVLLAAFGWCQYRLQDKAILPPRILRKRTVLTGAWFSSCVEAILSVTEYYISIYFQGIKGYTATRSGLFILPLLAGIAAGNLLGGLGTTWLGYYNRKSLRIGINRALCRPVNGGFFATCITDLETAFMLATTILAPVASGLLTTIEFDESASKAAALLGFLGIAAGLGLQGPVVALQTTMKQPDLSVGVAVTGFGATLGSAVWIVVSTAVFHSRLTTEIAQHSPSVNITLLESAGLSEIRNIVGSDRLRDVLLGYDEALVQTLYLPVGLAVASIVGSALLEWRSVKTQ</sequence>
<dbReference type="SUPFAM" id="SSF103473">
    <property type="entry name" value="MFS general substrate transporter"/>
    <property type="match status" value="1"/>
</dbReference>
<dbReference type="Gene3D" id="1.20.1250.20">
    <property type="entry name" value="MFS general substrate transporter like domains"/>
    <property type="match status" value="1"/>
</dbReference>
<reference evidence="7" key="1">
    <citation type="submission" date="2022-07" db="EMBL/GenBank/DDBJ databases">
        <title>Genome Sequence of Xylaria arbuscula.</title>
        <authorList>
            <person name="Buettner E."/>
        </authorList>
    </citation>
    <scope>NUCLEOTIDE SEQUENCE</scope>
    <source>
        <strain evidence="7">VT107</strain>
    </source>
</reference>
<feature type="transmembrane region" description="Helical" evidence="5">
    <location>
        <begin position="165"/>
        <end position="185"/>
    </location>
</feature>
<feature type="transmembrane region" description="Helical" evidence="5">
    <location>
        <begin position="78"/>
        <end position="96"/>
    </location>
</feature>
<dbReference type="Pfam" id="PF07690">
    <property type="entry name" value="MFS_1"/>
    <property type="match status" value="1"/>
</dbReference>
<evidence type="ECO:0000256" key="2">
    <source>
        <dbReference type="ARBA" id="ARBA00022692"/>
    </source>
</evidence>
<protein>
    <recommendedName>
        <fullName evidence="6">Major facilitator superfamily (MFS) profile domain-containing protein</fullName>
    </recommendedName>
</protein>
<name>A0A9W8NBE0_9PEZI</name>
<dbReference type="InterPro" id="IPR011701">
    <property type="entry name" value="MFS"/>
</dbReference>
<evidence type="ECO:0000259" key="6">
    <source>
        <dbReference type="PROSITE" id="PS50850"/>
    </source>
</evidence>
<feature type="domain" description="Major facilitator superfamily (MFS) profile" evidence="6">
    <location>
        <begin position="43"/>
        <end position="561"/>
    </location>
</feature>
<dbReference type="PROSITE" id="PS50850">
    <property type="entry name" value="MFS"/>
    <property type="match status" value="1"/>
</dbReference>
<dbReference type="PANTHER" id="PTHR23501">
    <property type="entry name" value="MAJOR FACILITATOR SUPERFAMILY"/>
    <property type="match status" value="1"/>
</dbReference>
<evidence type="ECO:0000256" key="3">
    <source>
        <dbReference type="ARBA" id="ARBA00022989"/>
    </source>
</evidence>
<feature type="transmembrane region" description="Helical" evidence="5">
    <location>
        <begin position="191"/>
        <end position="216"/>
    </location>
</feature>
<dbReference type="Proteomes" id="UP001148614">
    <property type="component" value="Unassembled WGS sequence"/>
</dbReference>
<feature type="transmembrane region" description="Helical" evidence="5">
    <location>
        <begin position="44"/>
        <end position="66"/>
    </location>
</feature>
<evidence type="ECO:0000313" key="7">
    <source>
        <dbReference type="EMBL" id="KAJ3566810.1"/>
    </source>
</evidence>
<proteinExistence type="predicted"/>
<dbReference type="VEuPathDB" id="FungiDB:F4678DRAFT_438173"/>
<feature type="transmembrane region" description="Helical" evidence="5">
    <location>
        <begin position="463"/>
        <end position="482"/>
    </location>
</feature>
<feature type="transmembrane region" description="Helical" evidence="5">
    <location>
        <begin position="269"/>
        <end position="288"/>
    </location>
</feature>
<keyword evidence="4 5" id="KW-0472">Membrane</keyword>